<feature type="compositionally biased region" description="Polar residues" evidence="7">
    <location>
        <begin position="270"/>
        <end position="282"/>
    </location>
</feature>
<protein>
    <recommendedName>
        <fullName evidence="6">Autophagy protein 5</fullName>
    </recommendedName>
</protein>
<evidence type="ECO:0000313" key="11">
    <source>
        <dbReference type="EMBL" id="KAB5590592.1"/>
    </source>
</evidence>
<dbReference type="InterPro" id="IPR042526">
    <property type="entry name" value="Atg5_HR"/>
</dbReference>
<evidence type="ECO:0000256" key="5">
    <source>
        <dbReference type="ARBA" id="ARBA00023006"/>
    </source>
</evidence>
<dbReference type="GO" id="GO:0005776">
    <property type="term" value="C:autophagosome"/>
    <property type="evidence" value="ECO:0007669"/>
    <property type="project" value="TreeGrafter"/>
</dbReference>
<comment type="subunit">
    <text evidence="6">Conjugated with ATG12.</text>
</comment>
<reference evidence="11 12" key="1">
    <citation type="journal article" date="2019" name="Fungal Biol. Biotechnol.">
        <title>Draft genome sequence of fastidious pathogen Ceratobasidium theobromae, which causes vascular-streak dieback in Theobroma cacao.</title>
        <authorList>
            <person name="Ali S.S."/>
            <person name="Asman A."/>
            <person name="Shao J."/>
            <person name="Firmansyah A.P."/>
            <person name="Susilo A.W."/>
            <person name="Rosmana A."/>
            <person name="McMahon P."/>
            <person name="Junaid M."/>
            <person name="Guest D."/>
            <person name="Kheng T.Y."/>
            <person name="Meinhardt L.W."/>
            <person name="Bailey B.A."/>
        </authorList>
    </citation>
    <scope>NUCLEOTIDE SEQUENCE [LARGE SCALE GENOMIC DNA]</scope>
    <source>
        <strain evidence="11 12">CT2</strain>
    </source>
</reference>
<feature type="region of interest" description="Disordered" evidence="7">
    <location>
        <begin position="228"/>
        <end position="353"/>
    </location>
</feature>
<dbReference type="AlphaFoldDB" id="A0A5N5QFR1"/>
<evidence type="ECO:0000256" key="1">
    <source>
        <dbReference type="ARBA" id="ARBA00004623"/>
    </source>
</evidence>
<feature type="compositionally biased region" description="Low complexity" evidence="7">
    <location>
        <begin position="231"/>
        <end position="250"/>
    </location>
</feature>
<evidence type="ECO:0000259" key="9">
    <source>
        <dbReference type="Pfam" id="PF20637"/>
    </source>
</evidence>
<name>A0A5N5QFR1_9AGAM</name>
<organism evidence="11 12">
    <name type="scientific">Ceratobasidium theobromae</name>
    <dbReference type="NCBI Taxonomy" id="1582974"/>
    <lineage>
        <taxon>Eukaryota</taxon>
        <taxon>Fungi</taxon>
        <taxon>Dikarya</taxon>
        <taxon>Basidiomycota</taxon>
        <taxon>Agaricomycotina</taxon>
        <taxon>Agaricomycetes</taxon>
        <taxon>Cantharellales</taxon>
        <taxon>Ceratobasidiaceae</taxon>
        <taxon>Ceratobasidium</taxon>
    </lineage>
</organism>
<dbReference type="InterPro" id="IPR048939">
    <property type="entry name" value="ATG5_UblA"/>
</dbReference>
<dbReference type="GO" id="GO:0019776">
    <property type="term" value="F:Atg8-family ligase activity"/>
    <property type="evidence" value="ECO:0007669"/>
    <property type="project" value="TreeGrafter"/>
</dbReference>
<evidence type="ECO:0000256" key="2">
    <source>
        <dbReference type="ARBA" id="ARBA00006910"/>
    </source>
</evidence>
<dbReference type="InterPro" id="IPR048940">
    <property type="entry name" value="ATG5_HBR"/>
</dbReference>
<dbReference type="GO" id="GO:0034727">
    <property type="term" value="P:piecemeal microautophagy of the nucleus"/>
    <property type="evidence" value="ECO:0007669"/>
    <property type="project" value="TreeGrafter"/>
</dbReference>
<feature type="region of interest" description="Disordered" evidence="7">
    <location>
        <begin position="189"/>
        <end position="214"/>
    </location>
</feature>
<comment type="function">
    <text evidence="6">Involved in cytoplasm to vacuole transport (Cvt) and autophagic vesicle formation.</text>
</comment>
<evidence type="ECO:0000313" key="12">
    <source>
        <dbReference type="Proteomes" id="UP000383932"/>
    </source>
</evidence>
<keyword evidence="5 6" id="KW-0072">Autophagy</keyword>
<dbReference type="GO" id="GO:0000422">
    <property type="term" value="P:autophagy of mitochondrion"/>
    <property type="evidence" value="ECO:0007669"/>
    <property type="project" value="TreeGrafter"/>
</dbReference>
<feature type="domain" description="Autophagy protein ATG5 alpha-helical bundle region" evidence="9">
    <location>
        <begin position="630"/>
        <end position="687"/>
    </location>
</feature>
<feature type="compositionally biased region" description="Low complexity" evidence="7">
    <location>
        <begin position="198"/>
        <end position="210"/>
    </location>
</feature>
<proteinExistence type="inferred from homology"/>
<feature type="compositionally biased region" description="Polar residues" evidence="7">
    <location>
        <begin position="290"/>
        <end position="309"/>
    </location>
</feature>
<dbReference type="GO" id="GO:0006995">
    <property type="term" value="P:cellular response to nitrogen starvation"/>
    <property type="evidence" value="ECO:0007669"/>
    <property type="project" value="TreeGrafter"/>
</dbReference>
<keyword evidence="6" id="KW-0813">Transport</keyword>
<evidence type="ECO:0000259" key="10">
    <source>
        <dbReference type="Pfam" id="PF20638"/>
    </source>
</evidence>
<dbReference type="InterPro" id="IPR007239">
    <property type="entry name" value="Atg5"/>
</dbReference>
<keyword evidence="6" id="KW-0472">Membrane</keyword>
<dbReference type="PANTHER" id="PTHR13040:SF2">
    <property type="entry name" value="AUTOPHAGY PROTEIN 5"/>
    <property type="match status" value="1"/>
</dbReference>
<dbReference type="InterPro" id="IPR042527">
    <property type="entry name" value="Atg5_UblA_dom_sf"/>
</dbReference>
<sequence length="819" mass="88325">MGKGMHNHKHLQQLWNNSCLGQLSCLGSRWGDGLSQQLTTTSTRDMDSPTHKDAFLSLLSSCLPCRSSTPPLDGLHDEDDMSLHSTYRPHTRRRRKTGVFCGLFGQPRGQIRLESDDEIERRRYDSDAAPLPDAAIRSISAQPGRKPESPEEELARLRAEKAARKARRKDRRERKRQLAIAGEFEGFIGSDLLPISPPSTTTSTPGIDESIAIDDSDDADADMGAAVYTQSSSGTRSSSSGTSTSMSSRRPFASNNALGLGIQRGPPSPLAQSHTPNEPNDQSNDKAEQSNDQSNEPNDQLNDQLNDQPNEPKPKIRIPTSTPGAGPGPRTMENSPRLAPTLDSPRAFPSGFPAAGFSPGLGLGKSAGFPSPGLGKSNGFPSPGLALGLNGGNSSFPSPGLGSPGVRSGSGIGARSASPFNTGPPRKGSLTAGMGVALANRGDQPPPPLPSAIRHNMQRDSLRPPLHHTQSSVAPQPSYGASTQLFRRLVWEGTIPIEIKIDSKELPAGSDRNLESYYVQAPRISYLPLLLPDIRKHLTDLVLDEHASSTIKEEDWWFEEAESGQPMRWHWPLGLLYDHHLGARSLAAHRDSNYNLGWTTGPKPRAGPLKLILHLASAPTEKLLLGPGVDACKAAFMGQLKEGDFVRWGNTKRVTALRKVDQDGIWDGVRDHNFDDFWKIAGKIFPTTGLTQVQPMGHHSSSALHRPASTEPSEQSAAHAVRSVPMRVILPDGPVLQDQVPPTMPGGGPMTLGEHLRSIMPLLFHKDEPNNLAFALIQGVVPPLESEIAWLGACMAGADGWVNVCIGICPGRERDKGLA</sequence>
<dbReference type="PANTHER" id="PTHR13040">
    <property type="entry name" value="AUTOPHAGY PROTEIN 5"/>
    <property type="match status" value="1"/>
</dbReference>
<keyword evidence="4 6" id="KW-0832">Ubl conjugation</keyword>
<comment type="similarity">
    <text evidence="2 6">Belongs to the ATG5 family.</text>
</comment>
<dbReference type="Proteomes" id="UP000383932">
    <property type="component" value="Unassembled WGS sequence"/>
</dbReference>
<gene>
    <name evidence="11" type="ORF">CTheo_5961</name>
</gene>
<keyword evidence="12" id="KW-1185">Reference proteome</keyword>
<dbReference type="GO" id="GO:0061908">
    <property type="term" value="C:phagophore"/>
    <property type="evidence" value="ECO:0007669"/>
    <property type="project" value="TreeGrafter"/>
</dbReference>
<feature type="region of interest" description="Disordered" evidence="7">
    <location>
        <begin position="123"/>
        <end position="152"/>
    </location>
</feature>
<dbReference type="GO" id="GO:0034045">
    <property type="term" value="C:phagophore assembly site membrane"/>
    <property type="evidence" value="ECO:0007669"/>
    <property type="project" value="UniProtKB-SubCell"/>
</dbReference>
<feature type="domain" description="Autophagy protein ATG5 UblA" evidence="10">
    <location>
        <begin position="490"/>
        <end position="587"/>
    </location>
</feature>
<dbReference type="Pfam" id="PF20638">
    <property type="entry name" value="ATG5_UblA"/>
    <property type="match status" value="1"/>
</dbReference>
<dbReference type="GO" id="GO:0034274">
    <property type="term" value="C:Atg12-Atg5-Atg16 complex"/>
    <property type="evidence" value="ECO:0007669"/>
    <property type="project" value="TreeGrafter"/>
</dbReference>
<dbReference type="GO" id="GO:0044233">
    <property type="term" value="C:mitochondria-associated endoplasmic reticulum membrane contact site"/>
    <property type="evidence" value="ECO:0007669"/>
    <property type="project" value="TreeGrafter"/>
</dbReference>
<feature type="region of interest" description="Disordered" evidence="7">
    <location>
        <begin position="695"/>
        <end position="718"/>
    </location>
</feature>
<evidence type="ECO:0000256" key="7">
    <source>
        <dbReference type="SAM" id="MobiDB-lite"/>
    </source>
</evidence>
<dbReference type="Gene3D" id="3.10.20.90">
    <property type="entry name" value="Phosphatidylinositol 3-kinase Catalytic Subunit, Chain A, domain 1"/>
    <property type="match status" value="1"/>
</dbReference>
<dbReference type="Gene3D" id="1.10.246.190">
    <property type="entry name" value="Autophagy protein Apg5, helix rich domain"/>
    <property type="match status" value="1"/>
</dbReference>
<feature type="region of interest" description="Disordered" evidence="7">
    <location>
        <begin position="396"/>
        <end position="432"/>
    </location>
</feature>
<comment type="subcellular location">
    <subcellularLocation>
        <location evidence="1 6">Preautophagosomal structure membrane</location>
        <topology evidence="1 6">Peripheral membrane protein</topology>
    </subcellularLocation>
</comment>
<feature type="domain" description="Autophagy protein ATG5 UblB" evidence="8">
    <location>
        <begin position="724"/>
        <end position="806"/>
    </location>
</feature>
<evidence type="ECO:0000256" key="3">
    <source>
        <dbReference type="ARBA" id="ARBA00022499"/>
    </source>
</evidence>
<dbReference type="Pfam" id="PF20637">
    <property type="entry name" value="ATG5_HBR"/>
    <property type="match status" value="1"/>
</dbReference>
<evidence type="ECO:0000256" key="6">
    <source>
        <dbReference type="RuleBase" id="RU361202"/>
    </source>
</evidence>
<dbReference type="Pfam" id="PF04106">
    <property type="entry name" value="ATG5_UblB"/>
    <property type="match status" value="1"/>
</dbReference>
<accession>A0A5N5QFR1</accession>
<dbReference type="EMBL" id="SSOP01000158">
    <property type="protein sequence ID" value="KAB5590592.1"/>
    <property type="molecule type" value="Genomic_DNA"/>
</dbReference>
<feature type="compositionally biased region" description="Low complexity" evidence="7">
    <location>
        <begin position="396"/>
        <end position="418"/>
    </location>
</feature>
<dbReference type="Gene3D" id="3.10.20.620">
    <property type="match status" value="1"/>
</dbReference>
<evidence type="ECO:0000259" key="8">
    <source>
        <dbReference type="Pfam" id="PF04106"/>
    </source>
</evidence>
<dbReference type="OrthoDB" id="272162at2759"/>
<keyword evidence="3 6" id="KW-1017">Isopeptide bond</keyword>
<comment type="caution">
    <text evidence="11">The sequence shown here is derived from an EMBL/GenBank/DDBJ whole genome shotgun (WGS) entry which is preliminary data.</text>
</comment>
<evidence type="ECO:0000256" key="4">
    <source>
        <dbReference type="ARBA" id="ARBA00022843"/>
    </source>
</evidence>
<dbReference type="InterPro" id="IPR048318">
    <property type="entry name" value="ATG5_UblB"/>
</dbReference>